<dbReference type="AlphaFoldDB" id="A0A6P6L5J9"/>
<keyword evidence="2" id="KW-1133">Transmembrane helix</keyword>
<accession>A0A6P6L5J9</accession>
<gene>
    <name evidence="9" type="primary">sun1a</name>
</gene>
<dbReference type="PANTHER" id="PTHR12911:SF23">
    <property type="entry name" value="SUN DOMAIN-CONTAINING PROTEIN 1"/>
    <property type="match status" value="1"/>
</dbReference>
<evidence type="ECO:0000256" key="6">
    <source>
        <dbReference type="SAM" id="MobiDB-lite"/>
    </source>
</evidence>
<evidence type="ECO:0000313" key="9">
    <source>
        <dbReference type="RefSeq" id="XP_026078766.1"/>
    </source>
</evidence>
<dbReference type="Proteomes" id="UP000515129">
    <property type="component" value="Chromosome 37"/>
</dbReference>
<feature type="compositionally biased region" description="Basic and acidic residues" evidence="6">
    <location>
        <begin position="462"/>
        <end position="475"/>
    </location>
</feature>
<dbReference type="CTD" id="751759"/>
<comment type="subcellular location">
    <subcellularLocation>
        <location evidence="5">Nucleus inner membrane</location>
        <topology evidence="5">Single-pass type II membrane protein</topology>
    </subcellularLocation>
</comment>
<reference evidence="9" key="1">
    <citation type="submission" date="2025-08" db="UniProtKB">
        <authorList>
            <consortium name="RefSeq"/>
        </authorList>
    </citation>
    <scope>IDENTIFICATION</scope>
    <source>
        <strain evidence="9">Wakin</strain>
        <tissue evidence="9">Muscle</tissue>
    </source>
</reference>
<dbReference type="FunFam" id="2.60.120.260:FF:000009">
    <property type="entry name" value="SUN domain-containing protein 1 isoform X1"/>
    <property type="match status" value="1"/>
</dbReference>
<dbReference type="GO" id="GO:0034993">
    <property type="term" value="C:meiotic nuclear membrane microtubule tethering complex"/>
    <property type="evidence" value="ECO:0007669"/>
    <property type="project" value="TreeGrafter"/>
</dbReference>
<evidence type="ECO:0000256" key="2">
    <source>
        <dbReference type="ARBA" id="ARBA00022989"/>
    </source>
</evidence>
<feature type="domain" description="SUN" evidence="7">
    <location>
        <begin position="650"/>
        <end position="811"/>
    </location>
</feature>
<keyword evidence="4" id="KW-0472">Membrane</keyword>
<dbReference type="GO" id="GO:0043495">
    <property type="term" value="F:protein-membrane adaptor activity"/>
    <property type="evidence" value="ECO:0007669"/>
    <property type="project" value="TreeGrafter"/>
</dbReference>
<evidence type="ECO:0000256" key="5">
    <source>
        <dbReference type="ARBA" id="ARBA00037816"/>
    </source>
</evidence>
<dbReference type="InterPro" id="IPR045119">
    <property type="entry name" value="SUN1-5"/>
</dbReference>
<name>A0A6P6L5J9_CARAU</name>
<organism evidence="8 9">
    <name type="scientific">Carassius auratus</name>
    <name type="common">Goldfish</name>
    <dbReference type="NCBI Taxonomy" id="7957"/>
    <lineage>
        <taxon>Eukaryota</taxon>
        <taxon>Metazoa</taxon>
        <taxon>Chordata</taxon>
        <taxon>Craniata</taxon>
        <taxon>Vertebrata</taxon>
        <taxon>Euteleostomi</taxon>
        <taxon>Actinopterygii</taxon>
        <taxon>Neopterygii</taxon>
        <taxon>Teleostei</taxon>
        <taxon>Ostariophysi</taxon>
        <taxon>Cypriniformes</taxon>
        <taxon>Cyprinidae</taxon>
        <taxon>Cyprininae</taxon>
        <taxon>Carassius</taxon>
    </lineage>
</organism>
<feature type="region of interest" description="Disordered" evidence="6">
    <location>
        <begin position="421"/>
        <end position="443"/>
    </location>
</feature>
<dbReference type="InterPro" id="IPR012919">
    <property type="entry name" value="SUN_dom"/>
</dbReference>
<evidence type="ECO:0000259" key="7">
    <source>
        <dbReference type="PROSITE" id="PS51469"/>
    </source>
</evidence>
<dbReference type="PANTHER" id="PTHR12911">
    <property type="entry name" value="SAD1/UNC-84-LIKE PROTEIN-RELATED"/>
    <property type="match status" value="1"/>
</dbReference>
<dbReference type="RefSeq" id="XP_026078766.1">
    <property type="nucleotide sequence ID" value="XM_026222981.1"/>
</dbReference>
<evidence type="ECO:0000313" key="8">
    <source>
        <dbReference type="Proteomes" id="UP000515129"/>
    </source>
</evidence>
<evidence type="ECO:0000256" key="4">
    <source>
        <dbReference type="ARBA" id="ARBA00023136"/>
    </source>
</evidence>
<keyword evidence="3" id="KW-0175">Coiled coil</keyword>
<protein>
    <submittedName>
        <fullName evidence="9">SUN domain-containing protein 1 isoform X4</fullName>
    </submittedName>
</protein>
<feature type="region of interest" description="Disordered" evidence="6">
    <location>
        <begin position="462"/>
        <end position="494"/>
    </location>
</feature>
<feature type="region of interest" description="Disordered" evidence="6">
    <location>
        <begin position="319"/>
        <end position="340"/>
    </location>
</feature>
<dbReference type="PROSITE" id="PS51469">
    <property type="entry name" value="SUN"/>
    <property type="match status" value="1"/>
</dbReference>
<keyword evidence="8" id="KW-1185">Reference proteome</keyword>
<proteinExistence type="predicted"/>
<evidence type="ECO:0000256" key="1">
    <source>
        <dbReference type="ARBA" id="ARBA00022692"/>
    </source>
</evidence>
<dbReference type="GO" id="GO:0005637">
    <property type="term" value="C:nuclear inner membrane"/>
    <property type="evidence" value="ECO:0007669"/>
    <property type="project" value="UniProtKB-SubCell"/>
</dbReference>
<dbReference type="Gene3D" id="2.60.120.260">
    <property type="entry name" value="Galactose-binding domain-like"/>
    <property type="match status" value="1"/>
</dbReference>
<sequence>MTSDDSWDLESWGWTVLSSYSSSPQDFERELKIGPVYESPRMSRRSLRLHTSLSHYGDDSLLDPSLQHSASFSCDKTLRSRRAHHSFSGTTPIIQTPRSASTSVLQAHNSTLNSCAPSDASLLSSLLDESSIQESTLVDSFWGLDEDCDIKDQTIIAHHSTVEAKTQNSTAQKGYICKDCSITSPSKNSSSLHNATGHQVSVTETPRSNFPNTALYCRDKNRRYKPGNEKYYNSMSVKEVVLQKERPKISGILWRTTSGSFLWLVDFFSKCLPMLSKVLFLVPFLLFLALCYWGPSRLLAMLPSANVMVWKDASYVTPSTTSMRDSEEGQTPPDTDTQRPLVLSSSSLEAERLMRLEDNLSQLWDRVTGGLLRQEEQHTEVLSLYNTLRSELHRHTDRESLGQWIGDLLEERFSLLTGDVQKEAKDTQQHQEKHAEEHQSENTRLAEAEALLQTLARKTEELQRKQEPGFRKIPEAEVPAPDPHSEGDESSSSEVLLAEVRRLEEALQHIRDDVQGLMGCRDKCEQLDSLSISVSEQVEREIRSLFYGSDREEELELPKSLLQWLSDHFVSTTEMQASLGNLESSILGNLTLQVEEGQSPSKETITQTVRQATGEAGLSEEHVQFIVNNAMKLYSEDRTGLVDYALESGGGSIISTRCSESFDTKTALLSLFGFPLWYFSQSARVVIQPDVHPGNCWAFKGSQGYLVIGLSMKILPTAFSLDHVPKSLSPTGSISSAPREFSVYGLDDEQQEEGQLLGQFVYNEDGDALQTFLVSEEVSRGFQIIEMRVLSNWGHPEYTCLYRFRVHGKLVDE</sequence>
<keyword evidence="1" id="KW-0812">Transmembrane</keyword>
<dbReference type="Pfam" id="PF07738">
    <property type="entry name" value="Sad1_UNC"/>
    <property type="match status" value="1"/>
</dbReference>
<evidence type="ECO:0000256" key="3">
    <source>
        <dbReference type="ARBA" id="ARBA00023054"/>
    </source>
</evidence>